<dbReference type="Gene3D" id="3.40.50.12780">
    <property type="entry name" value="N-terminal domain of ligase-like"/>
    <property type="match status" value="1"/>
</dbReference>
<proteinExistence type="predicted"/>
<dbReference type="Proteomes" id="UP000222366">
    <property type="component" value="Unassembled WGS sequence"/>
</dbReference>
<dbReference type="PANTHER" id="PTHR36932">
    <property type="entry name" value="CAPSULAR POLYSACCHARIDE BIOSYNTHESIS PROTEIN"/>
    <property type="match status" value="1"/>
</dbReference>
<comment type="caution">
    <text evidence="1">The sequence shown here is derived from an EMBL/GenBank/DDBJ whole genome shotgun (WGS) entry which is preliminary data.</text>
</comment>
<organism evidence="1 2">
    <name type="scientific">Xenorhabdus stockiae</name>
    <dbReference type="NCBI Taxonomy" id="351614"/>
    <lineage>
        <taxon>Bacteria</taxon>
        <taxon>Pseudomonadati</taxon>
        <taxon>Pseudomonadota</taxon>
        <taxon>Gammaproteobacteria</taxon>
        <taxon>Enterobacterales</taxon>
        <taxon>Morganellaceae</taxon>
        <taxon>Xenorhabdus</taxon>
    </lineage>
</organism>
<accession>A0A2D0KRL9</accession>
<dbReference type="InterPro" id="IPR053158">
    <property type="entry name" value="CapK_Type1_Caps_Biosynth"/>
</dbReference>
<dbReference type="SUPFAM" id="SSF56801">
    <property type="entry name" value="Acetyl-CoA synthetase-like"/>
    <property type="match status" value="1"/>
</dbReference>
<sequence length="462" mass="53230">MKLNTSLANKLYWVSEKMQGKGEVAKRLQWLEETQYLSLRECRKLQMEKLHTLLTHAYESVPYYTRVFNERGLKPDDFNSLSDLTKLPLLTRQELTQHQAELISTRADHATLQTNYSSGSTGKRACFVQDANFRLWMRAHQLRTYQWCSGWKVGEPFALLWGSSIYWSFKSVSDRLKNLLSNRREFNTFRLSPELIGEFTRNLASFNPVLISTYTNAMHLIARQMERESIRVPALRAIQGTSEPLPPIIRERLQRVFRCEVYDKYGSRETNIVSHESPHHDGMLIQVENVAEEFLRDDGSACQLGETGRVVLTTLNNFAMPLIRYETSDLASPMAGNCTSGLGLPRMSHVAGRQQDLILTPDGAYIDAYLFSFLIMRFEEIEWFQVVQDSLESLRIRLMVPTGISRQRCDEIVERIHHHTGYPFHIEFEQLDRMPDSPTGKFRLCVSALSDIGTSNQTTVNS</sequence>
<dbReference type="AlphaFoldDB" id="A0A2D0KRL9"/>
<gene>
    <name evidence="1" type="ORF">Xsto_01575</name>
</gene>
<keyword evidence="2" id="KW-1185">Reference proteome</keyword>
<dbReference type="RefSeq" id="WP_099124685.1">
    <property type="nucleotide sequence ID" value="NZ_CAWNRH010000013.1"/>
</dbReference>
<reference evidence="1 2" key="1">
    <citation type="journal article" date="2017" name="Nat. Microbiol.">
        <title>Natural product diversity associated with the nematode symbionts Photorhabdus and Xenorhabdus.</title>
        <authorList>
            <person name="Tobias N.J."/>
            <person name="Wolff H."/>
            <person name="Djahanschiri B."/>
            <person name="Grundmann F."/>
            <person name="Kronenwerth M."/>
            <person name="Shi Y.M."/>
            <person name="Simonyi S."/>
            <person name="Grun P."/>
            <person name="Shapiro-Ilan D."/>
            <person name="Pidot S.J."/>
            <person name="Stinear T.P."/>
            <person name="Ebersberger I."/>
            <person name="Bode H.B."/>
        </authorList>
    </citation>
    <scope>NUCLEOTIDE SEQUENCE [LARGE SCALE GENOMIC DNA]</scope>
    <source>
        <strain evidence="1 2">DSM 17904</strain>
    </source>
</reference>
<evidence type="ECO:0000313" key="1">
    <source>
        <dbReference type="EMBL" id="PHM66069.1"/>
    </source>
</evidence>
<dbReference type="InterPro" id="IPR042099">
    <property type="entry name" value="ANL_N_sf"/>
</dbReference>
<keyword evidence="1" id="KW-0436">Ligase</keyword>
<name>A0A2D0KRL9_9GAMM</name>
<dbReference type="GO" id="GO:0016874">
    <property type="term" value="F:ligase activity"/>
    <property type="evidence" value="ECO:0007669"/>
    <property type="project" value="UniProtKB-KW"/>
</dbReference>
<protein>
    <submittedName>
        <fullName evidence="1">Phenylacetate-CoA ligase</fullName>
    </submittedName>
</protein>
<dbReference type="PANTHER" id="PTHR36932:SF1">
    <property type="entry name" value="CAPSULAR POLYSACCHARIDE BIOSYNTHESIS PROTEIN"/>
    <property type="match status" value="1"/>
</dbReference>
<evidence type="ECO:0000313" key="2">
    <source>
        <dbReference type="Proteomes" id="UP000222366"/>
    </source>
</evidence>
<dbReference type="EMBL" id="NJAJ01000011">
    <property type="protein sequence ID" value="PHM66069.1"/>
    <property type="molecule type" value="Genomic_DNA"/>
</dbReference>